<feature type="domain" description="Cation efflux protein cytoplasmic" evidence="9">
    <location>
        <begin position="210"/>
        <end position="287"/>
    </location>
</feature>
<dbReference type="SUPFAM" id="SSF161111">
    <property type="entry name" value="Cation efflux protein transmembrane domain-like"/>
    <property type="match status" value="1"/>
</dbReference>
<comment type="similarity">
    <text evidence="2">Belongs to the cation diffusion facilitator (CDF) transporter (TC 2.A.4) family.</text>
</comment>
<feature type="transmembrane region" description="Helical" evidence="7">
    <location>
        <begin position="113"/>
        <end position="134"/>
    </location>
</feature>
<keyword evidence="3" id="KW-0813">Transport</keyword>
<dbReference type="PANTHER" id="PTHR43840:SF15">
    <property type="entry name" value="MITOCHONDRIAL METAL TRANSPORTER 1-RELATED"/>
    <property type="match status" value="1"/>
</dbReference>
<evidence type="ECO:0000256" key="5">
    <source>
        <dbReference type="ARBA" id="ARBA00022989"/>
    </source>
</evidence>
<evidence type="ECO:0000256" key="3">
    <source>
        <dbReference type="ARBA" id="ARBA00022448"/>
    </source>
</evidence>
<dbReference type="PANTHER" id="PTHR43840">
    <property type="entry name" value="MITOCHONDRIAL METAL TRANSPORTER 1-RELATED"/>
    <property type="match status" value="1"/>
</dbReference>
<feature type="transmembrane region" description="Helical" evidence="7">
    <location>
        <begin position="180"/>
        <end position="197"/>
    </location>
</feature>
<comment type="caution">
    <text evidence="10">The sequence shown here is derived from an EMBL/GenBank/DDBJ whole genome shotgun (WGS) entry which is preliminary data.</text>
</comment>
<evidence type="ECO:0000313" key="10">
    <source>
        <dbReference type="EMBL" id="MFC5066692.1"/>
    </source>
</evidence>
<dbReference type="InterPro" id="IPR058533">
    <property type="entry name" value="Cation_efflux_TM"/>
</dbReference>
<dbReference type="Gene3D" id="3.30.70.1350">
    <property type="entry name" value="Cation efflux protein, cytoplasmic domain"/>
    <property type="match status" value="1"/>
</dbReference>
<gene>
    <name evidence="10" type="ORF">ACFPFW_01520</name>
</gene>
<feature type="transmembrane region" description="Helical" evidence="7">
    <location>
        <begin position="7"/>
        <end position="32"/>
    </location>
</feature>
<feature type="domain" description="Cation efflux protein transmembrane" evidence="8">
    <location>
        <begin position="14"/>
        <end position="205"/>
    </location>
</feature>
<dbReference type="InterPro" id="IPR002524">
    <property type="entry name" value="Cation_efflux"/>
</dbReference>
<organism evidence="10 11">
    <name type="scientific">Flaviflagellibacter deserti</name>
    <dbReference type="NCBI Taxonomy" id="2267266"/>
    <lineage>
        <taxon>Bacteria</taxon>
        <taxon>Pseudomonadati</taxon>
        <taxon>Pseudomonadota</taxon>
        <taxon>Alphaproteobacteria</taxon>
        <taxon>Hyphomicrobiales</taxon>
        <taxon>Flaviflagellibacter</taxon>
    </lineage>
</organism>
<reference evidence="11" key="1">
    <citation type="journal article" date="2019" name="Int. J. Syst. Evol. Microbiol.">
        <title>The Global Catalogue of Microorganisms (GCM) 10K type strain sequencing project: providing services to taxonomists for standard genome sequencing and annotation.</title>
        <authorList>
            <consortium name="The Broad Institute Genomics Platform"/>
            <consortium name="The Broad Institute Genome Sequencing Center for Infectious Disease"/>
            <person name="Wu L."/>
            <person name="Ma J."/>
        </authorList>
    </citation>
    <scope>NUCLEOTIDE SEQUENCE [LARGE SCALE GENOMIC DNA]</scope>
    <source>
        <strain evidence="11">CGMCC 1.16444</strain>
    </source>
</reference>
<keyword evidence="4 7" id="KW-0812">Transmembrane</keyword>
<keyword evidence="11" id="KW-1185">Reference proteome</keyword>
<comment type="subcellular location">
    <subcellularLocation>
        <location evidence="1">Membrane</location>
        <topology evidence="1">Multi-pass membrane protein</topology>
    </subcellularLocation>
</comment>
<keyword evidence="5 7" id="KW-1133">Transmembrane helix</keyword>
<accession>A0ABV9YY04</accession>
<dbReference type="EMBL" id="JBHSJF010000001">
    <property type="protein sequence ID" value="MFC5066692.1"/>
    <property type="molecule type" value="Genomic_DNA"/>
</dbReference>
<dbReference type="InterPro" id="IPR036837">
    <property type="entry name" value="Cation_efflux_CTD_sf"/>
</dbReference>
<proteinExistence type="inferred from homology"/>
<dbReference type="InterPro" id="IPR050291">
    <property type="entry name" value="CDF_Transporter"/>
</dbReference>
<evidence type="ECO:0000256" key="7">
    <source>
        <dbReference type="SAM" id="Phobius"/>
    </source>
</evidence>
<evidence type="ECO:0000256" key="1">
    <source>
        <dbReference type="ARBA" id="ARBA00004141"/>
    </source>
</evidence>
<dbReference type="SUPFAM" id="SSF160240">
    <property type="entry name" value="Cation efflux protein cytoplasmic domain-like"/>
    <property type="match status" value="1"/>
</dbReference>
<dbReference type="Pfam" id="PF01545">
    <property type="entry name" value="Cation_efflux"/>
    <property type="match status" value="1"/>
</dbReference>
<evidence type="ECO:0000256" key="4">
    <source>
        <dbReference type="ARBA" id="ARBA00022692"/>
    </source>
</evidence>
<name>A0ABV9YY04_9HYPH</name>
<sequence length="298" mass="32179">MSSNPLLFRIAFGSIAVSLIVLGLKLLAFWMTGSVALYSDALESIINVVTAFAALGALWFSYQPADQNHPYGHHKAEYLSAVLEGVLIVLAAISILHQAYLGFLDPRPLNAPWQGLTVNLVATTINAFWALLLIRTGRKHRSPALTADGGHLMTDVVTSAGVFVGLVGAIVFDMPLLDPILAGFVAINIIWMGWKLMRESVGGLMDEAVPPVTLDAIKSIIATEAEGAIEAHDIRTRQAGRATFVDFHLVVAGDMTVSFAHDICDRIERALKGKIEDITVTIHVEPEDKAKHQGIVVL</sequence>
<protein>
    <submittedName>
        <fullName evidence="10">Cation diffusion facilitator family transporter</fullName>
    </submittedName>
</protein>
<dbReference type="Pfam" id="PF16916">
    <property type="entry name" value="ZT_dimer"/>
    <property type="match status" value="1"/>
</dbReference>
<feature type="transmembrane region" description="Helical" evidence="7">
    <location>
        <begin position="44"/>
        <end position="62"/>
    </location>
</feature>
<evidence type="ECO:0000256" key="6">
    <source>
        <dbReference type="ARBA" id="ARBA00023136"/>
    </source>
</evidence>
<dbReference type="Proteomes" id="UP001595796">
    <property type="component" value="Unassembled WGS sequence"/>
</dbReference>
<dbReference type="InterPro" id="IPR027469">
    <property type="entry name" value="Cation_efflux_TMD_sf"/>
</dbReference>
<dbReference type="NCBIfam" id="TIGR01297">
    <property type="entry name" value="CDF"/>
    <property type="match status" value="1"/>
</dbReference>
<evidence type="ECO:0000259" key="9">
    <source>
        <dbReference type="Pfam" id="PF16916"/>
    </source>
</evidence>
<dbReference type="RefSeq" id="WP_114955459.1">
    <property type="nucleotide sequence ID" value="NZ_JBHSJF010000001.1"/>
</dbReference>
<feature type="transmembrane region" description="Helical" evidence="7">
    <location>
        <begin position="155"/>
        <end position="174"/>
    </location>
</feature>
<evidence type="ECO:0000259" key="8">
    <source>
        <dbReference type="Pfam" id="PF01545"/>
    </source>
</evidence>
<dbReference type="InterPro" id="IPR027470">
    <property type="entry name" value="Cation_efflux_CTD"/>
</dbReference>
<feature type="transmembrane region" description="Helical" evidence="7">
    <location>
        <begin position="82"/>
        <end position="101"/>
    </location>
</feature>
<evidence type="ECO:0000256" key="2">
    <source>
        <dbReference type="ARBA" id="ARBA00008114"/>
    </source>
</evidence>
<dbReference type="Gene3D" id="1.20.1510.10">
    <property type="entry name" value="Cation efflux protein transmembrane domain"/>
    <property type="match status" value="1"/>
</dbReference>
<evidence type="ECO:0000313" key="11">
    <source>
        <dbReference type="Proteomes" id="UP001595796"/>
    </source>
</evidence>
<keyword evidence="6 7" id="KW-0472">Membrane</keyword>